<dbReference type="InterPro" id="IPR015914">
    <property type="entry name" value="PAPs_N"/>
</dbReference>
<gene>
    <name evidence="4" type="ORF">KC685_01150</name>
</gene>
<dbReference type="Pfam" id="PF16656">
    <property type="entry name" value="Pur_ac_phosph_N"/>
    <property type="match status" value="1"/>
</dbReference>
<feature type="compositionally biased region" description="Basic and acidic residues" evidence="1">
    <location>
        <begin position="397"/>
        <end position="409"/>
    </location>
</feature>
<keyword evidence="2" id="KW-0472">Membrane</keyword>
<sequence>MKKRQIFLGISVFLLCLLFLAVGFLIYRSVSFVPLNVEISNITAHSFTVSWQSEDRQVGLVSIGKGGTFPLLNADTLIFYDDRDLSRAELQTFKETGDVDSVKVEDLKEYYTHHVTVTNLDPETSYEFSLGNKIIHKPHETPVRTQQEIETLNTPKPSYGLLFEKETFPATDTIVYLTVRDSDRYSTQLSAVTREDGSWYIDISNLTNRDDLTKLSLTDSYSINLSFLNHNYGRTIDITIPGTLDAPVRNIRLADLSTISLGSDSITSNNSVIEKISSILKDLPIEISASVDEMCTNCNSGNYLRECVGGGTAQCCYGSCVLSRQEDDNEPNYNPYADSDGDGIINQYDDCDDTDPTDTVDSSGCTIDDEYSGSDPDNSSSSDGSDTNSSPEALEEDNNRNDDQDHQEPELNTSSEDYKTESEQKRWTSEERNTSQDRQEYEEPDTDGDGISDFQDRCENTPSGKRINAYGCPINDQEEPYQKNDTTCIDLNSNNICDNTESPQNCYQEDGNSSTTGCAYCPVGQEITQNGYTMRCFYTTVKGYYWEVISKAESIALPTITKNATCNNQYGCYCSLETSDGSENIFSKISMNAECTEENLAFQHVNTSYKVFAQENPTYYSPSEGVIIFEESGLYCTNYLDQEYCFDVNDNDEKIIYIDVDASGTYTEGDVNLASDVTEISFKKESDTNEYALDKGFSFISFDIYNQELSDAHSFLAEINRSTDQGILSIATFQNGKWVVVGVRGDTIIGQDNFPITPGRGYLIKTKLPVSFSIYGRAVSSAVPISMQVGWNLVGISGTARSYTAESLIDSINAEKPSVNNVTRWTASKARYEGLQKSLDSNGVDQVYGFDFPITARTAYFIRNDEKALVWTP</sequence>
<organism evidence="4 5">
    <name type="scientific">Candidatus Dojkabacteria bacterium</name>
    <dbReference type="NCBI Taxonomy" id="2099670"/>
    <lineage>
        <taxon>Bacteria</taxon>
        <taxon>Candidatus Dojkabacteria</taxon>
    </lineage>
</organism>
<evidence type="ECO:0000259" key="3">
    <source>
        <dbReference type="Pfam" id="PF16656"/>
    </source>
</evidence>
<feature type="compositionally biased region" description="Basic and acidic residues" evidence="1">
    <location>
        <begin position="416"/>
        <end position="441"/>
    </location>
</feature>
<feature type="compositionally biased region" description="Low complexity" evidence="1">
    <location>
        <begin position="373"/>
        <end position="391"/>
    </location>
</feature>
<feature type="domain" description="Purple acid phosphatase N-terminal" evidence="3">
    <location>
        <begin position="37"/>
        <end position="133"/>
    </location>
</feature>
<dbReference type="GO" id="GO:0046872">
    <property type="term" value="F:metal ion binding"/>
    <property type="evidence" value="ECO:0007669"/>
    <property type="project" value="InterPro"/>
</dbReference>
<dbReference type="Gene3D" id="2.60.40.10">
    <property type="entry name" value="Immunoglobulins"/>
    <property type="match status" value="1"/>
</dbReference>
<dbReference type="Proteomes" id="UP000741282">
    <property type="component" value="Unassembled WGS sequence"/>
</dbReference>
<evidence type="ECO:0000256" key="2">
    <source>
        <dbReference type="SAM" id="Phobius"/>
    </source>
</evidence>
<accession>A0A955HZZ7</accession>
<dbReference type="InterPro" id="IPR013783">
    <property type="entry name" value="Ig-like_fold"/>
</dbReference>
<evidence type="ECO:0000256" key="1">
    <source>
        <dbReference type="SAM" id="MobiDB-lite"/>
    </source>
</evidence>
<proteinExistence type="predicted"/>
<feature type="compositionally biased region" description="Acidic residues" evidence="1">
    <location>
        <begin position="349"/>
        <end position="358"/>
    </location>
</feature>
<feature type="transmembrane region" description="Helical" evidence="2">
    <location>
        <begin position="7"/>
        <end position="27"/>
    </location>
</feature>
<evidence type="ECO:0000313" key="4">
    <source>
        <dbReference type="EMBL" id="MCA9376510.1"/>
    </source>
</evidence>
<protein>
    <submittedName>
        <fullName evidence="4">Fibronectin type III domain-containing protein</fullName>
    </submittedName>
</protein>
<reference evidence="4" key="2">
    <citation type="journal article" date="2021" name="Microbiome">
        <title>Successional dynamics and alternative stable states in a saline activated sludge microbial community over 9 years.</title>
        <authorList>
            <person name="Wang Y."/>
            <person name="Ye J."/>
            <person name="Ju F."/>
            <person name="Liu L."/>
            <person name="Boyd J.A."/>
            <person name="Deng Y."/>
            <person name="Parks D.H."/>
            <person name="Jiang X."/>
            <person name="Yin X."/>
            <person name="Woodcroft B.J."/>
            <person name="Tyson G.W."/>
            <person name="Hugenholtz P."/>
            <person name="Polz M.F."/>
            <person name="Zhang T."/>
        </authorList>
    </citation>
    <scope>NUCLEOTIDE SEQUENCE</scope>
    <source>
        <strain evidence="4">HKST-UBA17</strain>
    </source>
</reference>
<comment type="caution">
    <text evidence="4">The sequence shown here is derived from an EMBL/GenBank/DDBJ whole genome shotgun (WGS) entry which is preliminary data.</text>
</comment>
<keyword evidence="2" id="KW-1133">Transmembrane helix</keyword>
<dbReference type="InterPro" id="IPR008963">
    <property type="entry name" value="Purple_acid_Pase-like_N"/>
</dbReference>
<dbReference type="SUPFAM" id="SSF49363">
    <property type="entry name" value="Purple acid phosphatase, N-terminal domain"/>
    <property type="match status" value="1"/>
</dbReference>
<feature type="region of interest" description="Disordered" evidence="1">
    <location>
        <begin position="326"/>
        <end position="472"/>
    </location>
</feature>
<keyword evidence="2" id="KW-0812">Transmembrane</keyword>
<reference evidence="4" key="1">
    <citation type="submission" date="2020-04" db="EMBL/GenBank/DDBJ databases">
        <authorList>
            <person name="Zhang T."/>
        </authorList>
    </citation>
    <scope>NUCLEOTIDE SEQUENCE</scope>
    <source>
        <strain evidence="4">HKST-UBA17</strain>
    </source>
</reference>
<dbReference type="GO" id="GO:0003993">
    <property type="term" value="F:acid phosphatase activity"/>
    <property type="evidence" value="ECO:0007669"/>
    <property type="project" value="InterPro"/>
</dbReference>
<dbReference type="EMBL" id="JAGQLN010000003">
    <property type="protein sequence ID" value="MCA9376510.1"/>
    <property type="molecule type" value="Genomic_DNA"/>
</dbReference>
<dbReference type="AlphaFoldDB" id="A0A955HZZ7"/>
<evidence type="ECO:0000313" key="5">
    <source>
        <dbReference type="Proteomes" id="UP000741282"/>
    </source>
</evidence>
<name>A0A955HZZ7_9BACT</name>